<name>A0A1G4X867_9ACTN</name>
<proteinExistence type="predicted"/>
<protein>
    <submittedName>
        <fullName evidence="1">Uncharacterized protein</fullName>
    </submittedName>
</protein>
<dbReference type="EMBL" id="FMUH01000001">
    <property type="protein sequence ID" value="SCX37416.1"/>
    <property type="molecule type" value="Genomic_DNA"/>
</dbReference>
<accession>A0A1G4X867</accession>
<organism evidence="1 2">
    <name type="scientific">Klenkia marina</name>
    <dbReference type="NCBI Taxonomy" id="1960309"/>
    <lineage>
        <taxon>Bacteria</taxon>
        <taxon>Bacillati</taxon>
        <taxon>Actinomycetota</taxon>
        <taxon>Actinomycetes</taxon>
        <taxon>Geodermatophilales</taxon>
        <taxon>Geodermatophilaceae</taxon>
        <taxon>Klenkia</taxon>
    </lineage>
</organism>
<evidence type="ECO:0000313" key="1">
    <source>
        <dbReference type="EMBL" id="SCX37416.1"/>
    </source>
</evidence>
<dbReference type="STRING" id="1960309.SAMN03159343_0092"/>
<gene>
    <name evidence="1" type="ORF">SAMN03159343_0092</name>
</gene>
<dbReference type="Proteomes" id="UP000198981">
    <property type="component" value="Unassembled WGS sequence"/>
</dbReference>
<reference evidence="2" key="1">
    <citation type="submission" date="2016-10" db="EMBL/GenBank/DDBJ databases">
        <authorList>
            <person name="Varghese N."/>
            <person name="Submissions S."/>
        </authorList>
    </citation>
    <scope>NUCLEOTIDE SEQUENCE [LARGE SCALE GENOMIC DNA]</scope>
    <source>
        <strain evidence="2">DSM 45722</strain>
    </source>
</reference>
<dbReference type="RefSeq" id="WP_092798719.1">
    <property type="nucleotide sequence ID" value="NZ_FMUH01000001.1"/>
</dbReference>
<evidence type="ECO:0000313" key="2">
    <source>
        <dbReference type="Proteomes" id="UP000198981"/>
    </source>
</evidence>
<dbReference type="AlphaFoldDB" id="A0A1G4X867"/>
<sequence length="142" mass="14808">MTWFVRGFAAVAAALAVVALVAGHPLPGSGMALTAVGLLITSVDTRRREAERRAAFAQRLRAARREPQAAVVVGRLPGGLTARLVPVWVDVDGEARGQLAPGVQEVFPVSAGARVVTVRRPWSSGRPLQVFVPPGGTAVVDA</sequence>
<keyword evidence="2" id="KW-1185">Reference proteome</keyword>